<sequence>MPFPQPEFTLDDKTGDSVLMTYLGQKDHFAFLSDRTRKEIEKLGEEDRKQRDTLLELWPLVITDALRELKRHDPREWPDPDDEKIGTFFDEASLGTTELEEVFDGFSKFEGMMYGASPEQYRDHVVHSF</sequence>
<dbReference type="EMBL" id="BARS01003239">
    <property type="protein sequence ID" value="GAF79761.1"/>
    <property type="molecule type" value="Genomic_DNA"/>
</dbReference>
<protein>
    <submittedName>
        <fullName evidence="1">Uncharacterized protein</fullName>
    </submittedName>
</protein>
<dbReference type="AlphaFoldDB" id="X0SX91"/>
<evidence type="ECO:0000313" key="1">
    <source>
        <dbReference type="EMBL" id="GAF79761.1"/>
    </source>
</evidence>
<comment type="caution">
    <text evidence="1">The sequence shown here is derived from an EMBL/GenBank/DDBJ whole genome shotgun (WGS) entry which is preliminary data.</text>
</comment>
<proteinExistence type="predicted"/>
<reference evidence="1" key="1">
    <citation type="journal article" date="2014" name="Front. Microbiol.">
        <title>High frequency of phylogenetically diverse reductive dehalogenase-homologous genes in deep subseafloor sedimentary metagenomes.</title>
        <authorList>
            <person name="Kawai M."/>
            <person name="Futagami T."/>
            <person name="Toyoda A."/>
            <person name="Takaki Y."/>
            <person name="Nishi S."/>
            <person name="Hori S."/>
            <person name="Arai W."/>
            <person name="Tsubouchi T."/>
            <person name="Morono Y."/>
            <person name="Uchiyama I."/>
            <person name="Ito T."/>
            <person name="Fujiyama A."/>
            <person name="Inagaki F."/>
            <person name="Takami H."/>
        </authorList>
    </citation>
    <scope>NUCLEOTIDE SEQUENCE</scope>
    <source>
        <strain evidence="1">Expedition CK06-06</strain>
    </source>
</reference>
<organism evidence="1">
    <name type="scientific">marine sediment metagenome</name>
    <dbReference type="NCBI Taxonomy" id="412755"/>
    <lineage>
        <taxon>unclassified sequences</taxon>
        <taxon>metagenomes</taxon>
        <taxon>ecological metagenomes</taxon>
    </lineage>
</organism>
<name>X0SX91_9ZZZZ</name>
<accession>X0SX91</accession>
<feature type="non-terminal residue" evidence="1">
    <location>
        <position position="129"/>
    </location>
</feature>
<gene>
    <name evidence="1" type="ORF">S01H1_06256</name>
</gene>